<dbReference type="Proteomes" id="UP000316621">
    <property type="component" value="Chromosome 6"/>
</dbReference>
<gene>
    <name evidence="2" type="ORF">C5167_010332</name>
</gene>
<dbReference type="EMBL" id="CM010720">
    <property type="protein sequence ID" value="RZC66627.1"/>
    <property type="molecule type" value="Genomic_DNA"/>
</dbReference>
<evidence type="ECO:0000256" key="1">
    <source>
        <dbReference type="ARBA" id="ARBA00006974"/>
    </source>
</evidence>
<evidence type="ECO:0000313" key="2">
    <source>
        <dbReference type="EMBL" id="RZC66627.1"/>
    </source>
</evidence>
<protein>
    <submittedName>
        <fullName evidence="2">Uncharacterized protein</fullName>
    </submittedName>
</protein>
<comment type="similarity">
    <text evidence="1">Belongs to the ARG7 family.</text>
</comment>
<name>A0A4Y7K113_PAPSO</name>
<dbReference type="InterPro" id="IPR003676">
    <property type="entry name" value="SAUR_fam"/>
</dbReference>
<evidence type="ECO:0000313" key="3">
    <source>
        <dbReference type="Proteomes" id="UP000316621"/>
    </source>
</evidence>
<proteinExistence type="inferred from homology"/>
<sequence>MHWIREILKLQSLLTRSQVDVPKGHCAVYVGDIEKKRFAVPVSYLNHPSFQDLLHRAEEEFGFLNLTSQLNASIAMGIRLRSMIPQSKQIVRLQSFLIRNQLSTTTPVPKGHCVVYVGETEMKRFVVPVSYLNHPSFQILLSRAEEEFGFDHPMGALTIPCKEAAFLDLTSQVMGLRLPGKSLAKQILQRSASSAMTVADVPKGHFAVYVGENQKRFVVPISILNHPSFQDLLSRAEEEFGFAHRKGGLTIPCNEDTFIHLTSNLK</sequence>
<dbReference type="Pfam" id="PF02519">
    <property type="entry name" value="Auxin_inducible"/>
    <property type="match status" value="3"/>
</dbReference>
<dbReference type="AlphaFoldDB" id="A0A4Y7K113"/>
<dbReference type="Gramene" id="RZC66627">
    <property type="protein sequence ID" value="RZC66627"/>
    <property type="gene ID" value="C5167_010332"/>
</dbReference>
<accession>A0A4Y7K113</accession>
<dbReference type="PANTHER" id="PTHR31929">
    <property type="entry name" value="SAUR-LIKE AUXIN-RESPONSIVE PROTEIN FAMILY-RELATED"/>
    <property type="match status" value="1"/>
</dbReference>
<keyword evidence="3" id="KW-1185">Reference proteome</keyword>
<reference evidence="2 3" key="1">
    <citation type="journal article" date="2018" name="Science">
        <title>The opium poppy genome and morphinan production.</title>
        <authorList>
            <person name="Guo L."/>
            <person name="Winzer T."/>
            <person name="Yang X."/>
            <person name="Li Y."/>
            <person name="Ning Z."/>
            <person name="He Z."/>
            <person name="Teodor R."/>
            <person name="Lu Y."/>
            <person name="Bowser T.A."/>
            <person name="Graham I.A."/>
            <person name="Ye K."/>
        </authorList>
    </citation>
    <scope>NUCLEOTIDE SEQUENCE [LARGE SCALE GENOMIC DNA]</scope>
    <source>
        <strain evidence="3">cv. HN1</strain>
        <tissue evidence="2">Leaves</tissue>
    </source>
</reference>
<organism evidence="2 3">
    <name type="scientific">Papaver somniferum</name>
    <name type="common">Opium poppy</name>
    <dbReference type="NCBI Taxonomy" id="3469"/>
    <lineage>
        <taxon>Eukaryota</taxon>
        <taxon>Viridiplantae</taxon>
        <taxon>Streptophyta</taxon>
        <taxon>Embryophyta</taxon>
        <taxon>Tracheophyta</taxon>
        <taxon>Spermatophyta</taxon>
        <taxon>Magnoliopsida</taxon>
        <taxon>Ranunculales</taxon>
        <taxon>Papaveraceae</taxon>
        <taxon>Papaveroideae</taxon>
        <taxon>Papaver</taxon>
    </lineage>
</organism>
<dbReference type="GO" id="GO:0009733">
    <property type="term" value="P:response to auxin"/>
    <property type="evidence" value="ECO:0007669"/>
    <property type="project" value="InterPro"/>
</dbReference>
<dbReference type="OMA" id="HWIREIL"/>